<evidence type="ECO:0000259" key="9">
    <source>
        <dbReference type="Pfam" id="PF08263"/>
    </source>
</evidence>
<dbReference type="AlphaFoldDB" id="A0A7J9KEA7"/>
<dbReference type="Pfam" id="PF08263">
    <property type="entry name" value="LRRNT_2"/>
    <property type="match status" value="1"/>
</dbReference>
<keyword evidence="2" id="KW-0433">Leucine-rich repeat</keyword>
<name>A0A7J9KEA7_9ROSI</name>
<dbReference type="InterPro" id="IPR032675">
    <property type="entry name" value="LRR_dom_sf"/>
</dbReference>
<evidence type="ECO:0000256" key="6">
    <source>
        <dbReference type="ARBA" id="ARBA00022989"/>
    </source>
</evidence>
<dbReference type="SUPFAM" id="SSF52058">
    <property type="entry name" value="L domain-like"/>
    <property type="match status" value="1"/>
</dbReference>
<dbReference type="InterPro" id="IPR013210">
    <property type="entry name" value="LRR_N_plant-typ"/>
</dbReference>
<evidence type="ECO:0000256" key="8">
    <source>
        <dbReference type="ARBA" id="ARBA00023170"/>
    </source>
</evidence>
<reference evidence="10 11" key="1">
    <citation type="journal article" date="2019" name="Genome Biol. Evol.">
        <title>Insights into the evolution of the New World diploid cottons (Gossypium, subgenus Houzingenia) based on genome sequencing.</title>
        <authorList>
            <person name="Grover C.E."/>
            <person name="Arick M.A. 2nd"/>
            <person name="Thrash A."/>
            <person name="Conover J.L."/>
            <person name="Sanders W.S."/>
            <person name="Peterson D.G."/>
            <person name="Frelichowski J.E."/>
            <person name="Scheffler J.A."/>
            <person name="Scheffler B.E."/>
            <person name="Wendel J.F."/>
        </authorList>
    </citation>
    <scope>NUCLEOTIDE SEQUENCE [LARGE SCALE GENOMIC DNA]</scope>
    <source>
        <strain evidence="10">6</strain>
        <tissue evidence="10">Leaf</tissue>
    </source>
</reference>
<protein>
    <recommendedName>
        <fullName evidence="9">Leucine-rich repeat-containing N-terminal plant-type domain-containing protein</fullName>
    </recommendedName>
</protein>
<keyword evidence="4" id="KW-0732">Signal</keyword>
<sequence length="137" mass="15294">MFALLFATFGVILSAKYSNITNDQSALLALKSHIIHDPHNFLVTNWSTSASVCNWIGVTCGSKHQRVIALNLSPMDLTGTIPYQLGNLSFLGWLDIHDNNFHGSISIEFADLHRLKYFHLGNNNFNGEIPLWFGSFA</sequence>
<dbReference type="InterPro" id="IPR001611">
    <property type="entry name" value="Leu-rich_rpt"/>
</dbReference>
<evidence type="ECO:0000256" key="5">
    <source>
        <dbReference type="ARBA" id="ARBA00022737"/>
    </source>
</evidence>
<evidence type="ECO:0000313" key="10">
    <source>
        <dbReference type="EMBL" id="MBA0844795.1"/>
    </source>
</evidence>
<dbReference type="PANTHER" id="PTHR48060:SF21">
    <property type="entry name" value="L DOMAIN-LIKE PROTEIN"/>
    <property type="match status" value="1"/>
</dbReference>
<dbReference type="PANTHER" id="PTHR48060">
    <property type="entry name" value="DNA DAMAGE-REPAIR/TOLERATION PROTEIN DRT100"/>
    <property type="match status" value="1"/>
</dbReference>
<dbReference type="Gene3D" id="3.80.10.10">
    <property type="entry name" value="Ribonuclease Inhibitor"/>
    <property type="match status" value="1"/>
</dbReference>
<proteinExistence type="predicted"/>
<dbReference type="Pfam" id="PF00560">
    <property type="entry name" value="LRR_1"/>
    <property type="match status" value="1"/>
</dbReference>
<gene>
    <name evidence="10" type="ORF">Goarm_023277</name>
</gene>
<keyword evidence="8" id="KW-0675">Receptor</keyword>
<dbReference type="InterPro" id="IPR053211">
    <property type="entry name" value="DNA_repair-toleration"/>
</dbReference>
<dbReference type="FunFam" id="3.80.10.10:FF:000129">
    <property type="entry name" value="Leucine-rich repeat receptor-like kinase"/>
    <property type="match status" value="1"/>
</dbReference>
<evidence type="ECO:0000256" key="1">
    <source>
        <dbReference type="ARBA" id="ARBA00004167"/>
    </source>
</evidence>
<evidence type="ECO:0000313" key="11">
    <source>
        <dbReference type="Proteomes" id="UP000593575"/>
    </source>
</evidence>
<evidence type="ECO:0000256" key="2">
    <source>
        <dbReference type="ARBA" id="ARBA00022614"/>
    </source>
</evidence>
<keyword evidence="11" id="KW-1185">Reference proteome</keyword>
<keyword evidence="7" id="KW-0472">Membrane</keyword>
<comment type="subcellular location">
    <subcellularLocation>
        <location evidence="1">Membrane</location>
        <topology evidence="1">Single-pass membrane protein</topology>
    </subcellularLocation>
</comment>
<evidence type="ECO:0000256" key="7">
    <source>
        <dbReference type="ARBA" id="ARBA00023136"/>
    </source>
</evidence>
<keyword evidence="6" id="KW-1133">Transmembrane helix</keyword>
<organism evidence="10 11">
    <name type="scientific">Gossypium armourianum</name>
    <dbReference type="NCBI Taxonomy" id="34283"/>
    <lineage>
        <taxon>Eukaryota</taxon>
        <taxon>Viridiplantae</taxon>
        <taxon>Streptophyta</taxon>
        <taxon>Embryophyta</taxon>
        <taxon>Tracheophyta</taxon>
        <taxon>Spermatophyta</taxon>
        <taxon>Magnoliopsida</taxon>
        <taxon>eudicotyledons</taxon>
        <taxon>Gunneridae</taxon>
        <taxon>Pentapetalae</taxon>
        <taxon>rosids</taxon>
        <taxon>malvids</taxon>
        <taxon>Malvales</taxon>
        <taxon>Malvaceae</taxon>
        <taxon>Malvoideae</taxon>
        <taxon>Gossypium</taxon>
    </lineage>
</organism>
<dbReference type="GO" id="GO:0016020">
    <property type="term" value="C:membrane"/>
    <property type="evidence" value="ECO:0007669"/>
    <property type="project" value="UniProtKB-SubCell"/>
</dbReference>
<dbReference type="EMBL" id="JABFAE010398559">
    <property type="protein sequence ID" value="MBA0844795.1"/>
    <property type="molecule type" value="Genomic_DNA"/>
</dbReference>
<keyword evidence="5" id="KW-0677">Repeat</keyword>
<evidence type="ECO:0000256" key="4">
    <source>
        <dbReference type="ARBA" id="ARBA00022729"/>
    </source>
</evidence>
<comment type="caution">
    <text evidence="10">The sequence shown here is derived from an EMBL/GenBank/DDBJ whole genome shotgun (WGS) entry which is preliminary data.</text>
</comment>
<keyword evidence="3" id="KW-0812">Transmembrane</keyword>
<evidence type="ECO:0000256" key="3">
    <source>
        <dbReference type="ARBA" id="ARBA00022692"/>
    </source>
</evidence>
<accession>A0A7J9KEA7</accession>
<dbReference type="Proteomes" id="UP000593575">
    <property type="component" value="Unassembled WGS sequence"/>
</dbReference>
<feature type="domain" description="Leucine-rich repeat-containing N-terminal plant-type" evidence="9">
    <location>
        <begin position="22"/>
        <end position="60"/>
    </location>
</feature>